<dbReference type="PANTHER" id="PTHR23319:SF4">
    <property type="entry name" value="GRAM DOMAIN CONTAINING 1B, ISOFORM E"/>
    <property type="match status" value="1"/>
</dbReference>
<feature type="compositionally biased region" description="Polar residues" evidence="3">
    <location>
        <begin position="35"/>
        <end position="52"/>
    </location>
</feature>
<feature type="compositionally biased region" description="Low complexity" evidence="3">
    <location>
        <begin position="53"/>
        <end position="63"/>
    </location>
</feature>
<dbReference type="GO" id="GO:0032366">
    <property type="term" value="P:intracellular sterol transport"/>
    <property type="evidence" value="ECO:0000318"/>
    <property type="project" value="GO_Central"/>
</dbReference>
<dbReference type="GO" id="GO:0005789">
    <property type="term" value="C:endoplasmic reticulum membrane"/>
    <property type="evidence" value="ECO:0000318"/>
    <property type="project" value="GO_Central"/>
</dbReference>
<dbReference type="STRING" id="6412.T1F013"/>
<feature type="compositionally biased region" description="Low complexity" evidence="3">
    <location>
        <begin position="71"/>
        <end position="81"/>
    </location>
</feature>
<protein>
    <recommendedName>
        <fullName evidence="5">VASt domain-containing protein</fullName>
    </recommendedName>
</protein>
<reference evidence="8" key="1">
    <citation type="submission" date="2012-12" db="EMBL/GenBank/DDBJ databases">
        <authorList>
            <person name="Hellsten U."/>
            <person name="Grimwood J."/>
            <person name="Chapman J.A."/>
            <person name="Shapiro H."/>
            <person name="Aerts A."/>
            <person name="Otillar R.P."/>
            <person name="Terry A.Y."/>
            <person name="Boore J.L."/>
            <person name="Simakov O."/>
            <person name="Marletaz F."/>
            <person name="Cho S.-J."/>
            <person name="Edsinger-Gonzales E."/>
            <person name="Havlak P."/>
            <person name="Kuo D.-H."/>
            <person name="Larsson T."/>
            <person name="Lv J."/>
            <person name="Arendt D."/>
            <person name="Savage R."/>
            <person name="Osoegawa K."/>
            <person name="de Jong P."/>
            <person name="Lindberg D.R."/>
            <person name="Seaver E.C."/>
            <person name="Weisblat D.A."/>
            <person name="Putnam N.H."/>
            <person name="Grigoriev I.V."/>
            <person name="Rokhsar D.S."/>
        </authorList>
    </citation>
    <scope>NUCLEOTIDE SEQUENCE</scope>
</reference>
<dbReference type="OrthoDB" id="2162691at2759"/>
<dbReference type="EnsemblMetazoa" id="HelroT167982">
    <property type="protein sequence ID" value="HelroP167982"/>
    <property type="gene ID" value="HelroG167982"/>
</dbReference>
<dbReference type="HOGENOM" id="CLU_345911_0_0_1"/>
<dbReference type="PANTHER" id="PTHR23319">
    <property type="entry name" value="GRAM DOMAIN CONTAINING 1B, ISOFORM E"/>
    <property type="match status" value="1"/>
</dbReference>
<evidence type="ECO:0000313" key="7">
    <source>
        <dbReference type="EnsemblMetazoa" id="HelroP167982"/>
    </source>
</evidence>
<gene>
    <name evidence="7" type="primary">20202163</name>
    <name evidence="6" type="ORF">HELRODRAFT_167982</name>
</gene>
<feature type="transmembrane region" description="Helical" evidence="4">
    <location>
        <begin position="631"/>
        <end position="660"/>
    </location>
</feature>
<reference evidence="6 8" key="2">
    <citation type="journal article" date="2013" name="Nature">
        <title>Insights into bilaterian evolution from three spiralian genomes.</title>
        <authorList>
            <person name="Simakov O."/>
            <person name="Marletaz F."/>
            <person name="Cho S.J."/>
            <person name="Edsinger-Gonzales E."/>
            <person name="Havlak P."/>
            <person name="Hellsten U."/>
            <person name="Kuo D.H."/>
            <person name="Larsson T."/>
            <person name="Lv J."/>
            <person name="Arendt D."/>
            <person name="Savage R."/>
            <person name="Osoegawa K."/>
            <person name="de Jong P."/>
            <person name="Grimwood J."/>
            <person name="Chapman J.A."/>
            <person name="Shapiro H."/>
            <person name="Aerts A."/>
            <person name="Otillar R.P."/>
            <person name="Terry A.Y."/>
            <person name="Boore J.L."/>
            <person name="Grigoriev I.V."/>
            <person name="Lindberg D.R."/>
            <person name="Seaver E.C."/>
            <person name="Weisblat D.A."/>
            <person name="Putnam N.H."/>
            <person name="Rokhsar D.S."/>
        </authorList>
    </citation>
    <scope>NUCLEOTIDE SEQUENCE</scope>
</reference>
<feature type="region of interest" description="Disordered" evidence="3">
    <location>
        <begin position="128"/>
        <end position="167"/>
    </location>
</feature>
<feature type="compositionally biased region" description="Polar residues" evidence="3">
    <location>
        <begin position="128"/>
        <end position="148"/>
    </location>
</feature>
<evidence type="ECO:0000313" key="8">
    <source>
        <dbReference type="Proteomes" id="UP000015101"/>
    </source>
</evidence>
<dbReference type="InterPro" id="IPR051482">
    <property type="entry name" value="Cholesterol_transport"/>
</dbReference>
<evidence type="ECO:0000256" key="1">
    <source>
        <dbReference type="ARBA" id="ARBA00004370"/>
    </source>
</evidence>
<evidence type="ECO:0000256" key="3">
    <source>
        <dbReference type="SAM" id="MobiDB-lite"/>
    </source>
</evidence>
<dbReference type="Proteomes" id="UP000015101">
    <property type="component" value="Unassembled WGS sequence"/>
</dbReference>
<dbReference type="GO" id="GO:0120015">
    <property type="term" value="F:sterol transfer activity"/>
    <property type="evidence" value="ECO:0000318"/>
    <property type="project" value="GO_Central"/>
</dbReference>
<feature type="domain" description="VASt" evidence="5">
    <location>
        <begin position="340"/>
        <end position="493"/>
    </location>
</feature>
<dbReference type="AlphaFoldDB" id="T1F013"/>
<proteinExistence type="predicted"/>
<dbReference type="eggNOG" id="KOG1032">
    <property type="taxonomic scope" value="Eukaryota"/>
</dbReference>
<dbReference type="Pfam" id="PF16016">
    <property type="entry name" value="VASt"/>
    <property type="match status" value="1"/>
</dbReference>
<feature type="compositionally biased region" description="Low complexity" evidence="3">
    <location>
        <begin position="185"/>
        <end position="211"/>
    </location>
</feature>
<dbReference type="GO" id="GO:0005886">
    <property type="term" value="C:plasma membrane"/>
    <property type="evidence" value="ECO:0000318"/>
    <property type="project" value="GO_Central"/>
</dbReference>
<feature type="region of interest" description="Disordered" evidence="3">
    <location>
        <begin position="16"/>
        <end position="81"/>
    </location>
</feature>
<dbReference type="GO" id="GO:0140268">
    <property type="term" value="C:endoplasmic reticulum-plasma membrane contact site"/>
    <property type="evidence" value="ECO:0000318"/>
    <property type="project" value="GO_Central"/>
</dbReference>
<sequence length="817" mass="92395">MNAFIQRLTPTLARKSGTISSATRNGEFASKSNEDTLSSKSYDGANKRTSGCLNVNDSNNNSYNKEKENNEYNNNNNLHNNSLQVPIASSISSDDNNDSSRDNTIVMDLNNVDDSDINITFSTPQKQAVSELDTSGAGNNTQATQRSPSPLMRLKKNNLWNPLKKSRSKSFEPVKILVSTADTNQQSQQQETHQQSRQQQHQQQFVESQSSNKTTSAKHTSKCSSGNHSDVFVDEAVLKCESVSDVDISKMRNESQSSLQTFKDLPDIVTSDEKKYDSGRESECVQCCGHSHLPILVIDETLDLSVDSVFQLCFSDSHIFREFVKSIKTIAYLCGHHMDLKVLTYDDLHDCTAYDLFKRMFQKSDFWFKWLKFKKAKDVVLSPWSAETDNNGARVRNIAYTVCVNHPLGLKHSPTNEKQILDSDRRPGEFYLVDTECTNNGLPYSEDFYIVNRLTFLAFIEKNATSGIIETFSVMGHLLKQESNIRQNGERNVQSPIVLSSRKKSQRRRPFDKLPLFKSSSQASSDDEKFKDASSTVTKVVGPSVSVSEQNYGADNDYNDGDDGDTNNGNQNNANQLNNNNNNVAHRQNSNNYNHQNGHLRVGGDMLFNDGLRIMFLDAEVTNVQREKETFMAGLALSTSIKIITAFAFFLLLFNVFLFLKLNELENLTIKYSKQMNIVRKQKFTQNSGGKTQLDDNKCEKNVKTNDFPNEFVSNDDDREKETLTFKSAEYLKPINLEESDVEKKTITKELTDWQKMVGTMMQVMEQMALKIVELKHISQNHSNANASKLDIDEDIYKGDDYEKEVGGDDIKESLIE</sequence>
<keyword evidence="2 4" id="KW-0472">Membrane</keyword>
<dbReference type="InterPro" id="IPR031968">
    <property type="entry name" value="VASt"/>
</dbReference>
<dbReference type="GeneID" id="20202163"/>
<dbReference type="RefSeq" id="XP_009011938.1">
    <property type="nucleotide sequence ID" value="XM_009013690.1"/>
</dbReference>
<dbReference type="EMBL" id="AMQM01002880">
    <property type="status" value="NOT_ANNOTATED_CDS"/>
    <property type="molecule type" value="Genomic_DNA"/>
</dbReference>
<organism evidence="7 8">
    <name type="scientific">Helobdella robusta</name>
    <name type="common">Californian leech</name>
    <dbReference type="NCBI Taxonomy" id="6412"/>
    <lineage>
        <taxon>Eukaryota</taxon>
        <taxon>Metazoa</taxon>
        <taxon>Spiralia</taxon>
        <taxon>Lophotrochozoa</taxon>
        <taxon>Annelida</taxon>
        <taxon>Clitellata</taxon>
        <taxon>Hirudinea</taxon>
        <taxon>Rhynchobdellida</taxon>
        <taxon>Glossiphoniidae</taxon>
        <taxon>Helobdella</taxon>
    </lineage>
</organism>
<keyword evidence="4" id="KW-1133">Transmembrane helix</keyword>
<evidence type="ECO:0000256" key="4">
    <source>
        <dbReference type="SAM" id="Phobius"/>
    </source>
</evidence>
<feature type="compositionally biased region" description="Polar residues" evidence="3">
    <location>
        <begin position="212"/>
        <end position="225"/>
    </location>
</feature>
<dbReference type="GO" id="GO:0032934">
    <property type="term" value="F:sterol binding"/>
    <property type="evidence" value="ECO:0000318"/>
    <property type="project" value="GO_Central"/>
</dbReference>
<accession>T1F013</accession>
<feature type="compositionally biased region" description="Basic residues" evidence="3">
    <location>
        <begin position="501"/>
        <end position="510"/>
    </location>
</feature>
<feature type="compositionally biased region" description="Low complexity" evidence="3">
    <location>
        <begin position="566"/>
        <end position="589"/>
    </location>
</feature>
<evidence type="ECO:0000313" key="6">
    <source>
        <dbReference type="EMBL" id="ESO10124.1"/>
    </source>
</evidence>
<dbReference type="PROSITE" id="PS51778">
    <property type="entry name" value="VAST"/>
    <property type="match status" value="1"/>
</dbReference>
<dbReference type="KEGG" id="hro:HELRODRAFT_167982"/>
<comment type="subcellular location">
    <subcellularLocation>
        <location evidence="1">Membrane</location>
    </subcellularLocation>
</comment>
<dbReference type="CTD" id="20202163"/>
<keyword evidence="8" id="KW-1185">Reference proteome</keyword>
<dbReference type="InParanoid" id="T1F013"/>
<reference evidence="7" key="3">
    <citation type="submission" date="2015-06" db="UniProtKB">
        <authorList>
            <consortium name="EnsemblMetazoa"/>
        </authorList>
    </citation>
    <scope>IDENTIFICATION</scope>
</reference>
<dbReference type="EMBL" id="KB095905">
    <property type="protein sequence ID" value="ESO10124.1"/>
    <property type="molecule type" value="Genomic_DNA"/>
</dbReference>
<keyword evidence="4" id="KW-0812">Transmembrane</keyword>
<feature type="region of interest" description="Disordered" evidence="3">
    <location>
        <begin position="182"/>
        <end position="225"/>
    </location>
</feature>
<feature type="region of interest" description="Disordered" evidence="3">
    <location>
        <begin position="486"/>
        <end position="589"/>
    </location>
</feature>
<feature type="compositionally biased region" description="Polar residues" evidence="3">
    <location>
        <begin position="486"/>
        <end position="498"/>
    </location>
</feature>
<evidence type="ECO:0000256" key="2">
    <source>
        <dbReference type="ARBA" id="ARBA00023136"/>
    </source>
</evidence>
<evidence type="ECO:0000259" key="5">
    <source>
        <dbReference type="PROSITE" id="PS51778"/>
    </source>
</evidence>
<name>T1F013_HELRO</name>